<name>A0A840Y294_9PROT</name>
<dbReference type="InterPro" id="IPR000792">
    <property type="entry name" value="Tscrpt_reg_LuxR_C"/>
</dbReference>
<proteinExistence type="predicted"/>
<dbReference type="RefSeq" id="WP_184514404.1">
    <property type="nucleotide sequence ID" value="NZ_JACIJD010000003.1"/>
</dbReference>
<dbReference type="Proteomes" id="UP000580654">
    <property type="component" value="Unassembled WGS sequence"/>
</dbReference>
<feature type="domain" description="HTH luxR-type" evidence="1">
    <location>
        <begin position="314"/>
        <end position="371"/>
    </location>
</feature>
<sequence length="376" mass="39092">MEAGELHVLAGLAYDAAMGECGWDAVGHALLALVGGRTATFWVGDPRRGEVDTLFASAPPEALQLYAEYYCARDIWTQGYLDLMRARGMGADTPAMIGTELVSESEVRRSEIYNDFMRGFGMFDLVGNVSPLGDAGFLTLGIHRPEDAERYGVRERDLLGLALPHLRRALRLRHRLKAAEEAPAVLDLLPMAGAVVDAGLRLVQANRAALALAAPGGPLRLERCGAPAGPPLVTAARVADRAVLERLVRAVALGASPGGGMRLSAADGGALALIAIPLPGRLGGGPGPSAPRRVLLLVRNLAGVPPPVPLLRDVFGLGQGEAEVAAALVGGVSAEAVAEARGVAVATVRGQIRSILAKTGASGLRELERMMALLAG</sequence>
<evidence type="ECO:0000259" key="1">
    <source>
        <dbReference type="SMART" id="SM00421"/>
    </source>
</evidence>
<dbReference type="InterPro" id="IPR016032">
    <property type="entry name" value="Sig_transdc_resp-reg_C-effctor"/>
</dbReference>
<dbReference type="SUPFAM" id="SSF46894">
    <property type="entry name" value="C-terminal effector domain of the bipartite response regulators"/>
    <property type="match status" value="1"/>
</dbReference>
<keyword evidence="2" id="KW-0238">DNA-binding</keyword>
<keyword evidence="3" id="KW-1185">Reference proteome</keyword>
<comment type="caution">
    <text evidence="2">The sequence shown here is derived from an EMBL/GenBank/DDBJ whole genome shotgun (WGS) entry which is preliminary data.</text>
</comment>
<dbReference type="GO" id="GO:0003677">
    <property type="term" value="F:DNA binding"/>
    <property type="evidence" value="ECO:0007669"/>
    <property type="project" value="UniProtKB-KW"/>
</dbReference>
<gene>
    <name evidence="2" type="ORF">FHS87_000948</name>
</gene>
<dbReference type="InterPro" id="IPR036388">
    <property type="entry name" value="WH-like_DNA-bd_sf"/>
</dbReference>
<dbReference type="Gene3D" id="1.10.10.10">
    <property type="entry name" value="Winged helix-like DNA-binding domain superfamily/Winged helix DNA-binding domain"/>
    <property type="match status" value="1"/>
</dbReference>
<dbReference type="AlphaFoldDB" id="A0A840Y294"/>
<protein>
    <submittedName>
        <fullName evidence="2">DNA-binding CsgD family transcriptional regulator</fullName>
    </submittedName>
</protein>
<reference evidence="2 3" key="1">
    <citation type="submission" date="2020-08" db="EMBL/GenBank/DDBJ databases">
        <title>Genomic Encyclopedia of Type Strains, Phase IV (KMG-IV): sequencing the most valuable type-strain genomes for metagenomic binning, comparative biology and taxonomic classification.</title>
        <authorList>
            <person name="Goeker M."/>
        </authorList>
    </citation>
    <scope>NUCLEOTIDE SEQUENCE [LARGE SCALE GENOMIC DNA]</scope>
    <source>
        <strain evidence="2 3">DSM 25622</strain>
    </source>
</reference>
<dbReference type="SMART" id="SM00421">
    <property type="entry name" value="HTH_LUXR"/>
    <property type="match status" value="1"/>
</dbReference>
<dbReference type="EMBL" id="JACIJD010000003">
    <property type="protein sequence ID" value="MBB5692929.1"/>
    <property type="molecule type" value="Genomic_DNA"/>
</dbReference>
<accession>A0A840Y294</accession>
<organism evidence="2 3">
    <name type="scientific">Muricoccus pecuniae</name>
    <dbReference type="NCBI Taxonomy" id="693023"/>
    <lineage>
        <taxon>Bacteria</taxon>
        <taxon>Pseudomonadati</taxon>
        <taxon>Pseudomonadota</taxon>
        <taxon>Alphaproteobacteria</taxon>
        <taxon>Acetobacterales</taxon>
        <taxon>Roseomonadaceae</taxon>
        <taxon>Muricoccus</taxon>
    </lineage>
</organism>
<dbReference type="GO" id="GO:0006355">
    <property type="term" value="P:regulation of DNA-templated transcription"/>
    <property type="evidence" value="ECO:0007669"/>
    <property type="project" value="InterPro"/>
</dbReference>
<evidence type="ECO:0000313" key="2">
    <source>
        <dbReference type="EMBL" id="MBB5692929.1"/>
    </source>
</evidence>
<evidence type="ECO:0000313" key="3">
    <source>
        <dbReference type="Proteomes" id="UP000580654"/>
    </source>
</evidence>